<dbReference type="SUPFAM" id="SSF55785">
    <property type="entry name" value="PYP-like sensor domain (PAS domain)"/>
    <property type="match status" value="4"/>
</dbReference>
<keyword evidence="6" id="KW-0902">Two-component regulatory system</keyword>
<feature type="domain" description="PAC" evidence="13">
    <location>
        <begin position="1198"/>
        <end position="1250"/>
    </location>
</feature>
<dbReference type="SUPFAM" id="SSF53335">
    <property type="entry name" value="S-adenosyl-L-methionine-dependent methyltransferases"/>
    <property type="match status" value="1"/>
</dbReference>
<evidence type="ECO:0000259" key="14">
    <source>
        <dbReference type="PROSITE" id="PS50122"/>
    </source>
</evidence>
<name>A0A5C6YZR7_9FLAO</name>
<dbReference type="Gene3D" id="1.10.287.130">
    <property type="match status" value="1"/>
</dbReference>
<dbReference type="SMART" id="SM00138">
    <property type="entry name" value="MeTrc"/>
    <property type="match status" value="1"/>
</dbReference>
<dbReference type="SUPFAM" id="SSF55874">
    <property type="entry name" value="ATPase domain of HSP90 chaperone/DNA topoisomerase II/histidine kinase"/>
    <property type="match status" value="1"/>
</dbReference>
<comment type="catalytic activity">
    <reaction evidence="1">
        <text>ATP + protein L-histidine = ADP + protein N-phospho-L-histidine.</text>
        <dbReference type="EC" id="2.7.13.3"/>
    </reaction>
</comment>
<dbReference type="InterPro" id="IPR003661">
    <property type="entry name" value="HisK_dim/P_dom"/>
</dbReference>
<dbReference type="Pfam" id="PF00989">
    <property type="entry name" value="PAS"/>
    <property type="match status" value="1"/>
</dbReference>
<dbReference type="FunFam" id="3.30.450.20:FF:000099">
    <property type="entry name" value="Sensory box sensor histidine kinase"/>
    <property type="match status" value="1"/>
</dbReference>
<feature type="coiled-coil region" evidence="9">
    <location>
        <begin position="643"/>
        <end position="726"/>
    </location>
</feature>
<evidence type="ECO:0000256" key="8">
    <source>
        <dbReference type="PROSITE-ProRule" id="PRU00050"/>
    </source>
</evidence>
<keyword evidence="8" id="KW-0378">Hydrolase</keyword>
<evidence type="ECO:0000313" key="17">
    <source>
        <dbReference type="Proteomes" id="UP000321497"/>
    </source>
</evidence>
<keyword evidence="3" id="KW-0597">Phosphoprotein</keyword>
<dbReference type="Pfam" id="PF01339">
    <property type="entry name" value="CheB_methylest"/>
    <property type="match status" value="1"/>
</dbReference>
<dbReference type="GO" id="GO:0000155">
    <property type="term" value="F:phosphorelay sensor kinase activity"/>
    <property type="evidence" value="ECO:0007669"/>
    <property type="project" value="InterPro"/>
</dbReference>
<dbReference type="Pfam" id="PF00512">
    <property type="entry name" value="HisKA"/>
    <property type="match status" value="1"/>
</dbReference>
<feature type="domain" description="CheR-type methyltransferase" evidence="15">
    <location>
        <begin position="217"/>
        <end position="467"/>
    </location>
</feature>
<dbReference type="InterPro" id="IPR000780">
    <property type="entry name" value="CheR_MeTrfase"/>
</dbReference>
<dbReference type="InterPro" id="IPR005467">
    <property type="entry name" value="His_kinase_dom"/>
</dbReference>
<evidence type="ECO:0000256" key="7">
    <source>
        <dbReference type="ARBA" id="ARBA00023136"/>
    </source>
</evidence>
<dbReference type="InterPro" id="IPR035965">
    <property type="entry name" value="PAS-like_dom_sf"/>
</dbReference>
<dbReference type="GO" id="GO:0006355">
    <property type="term" value="P:regulation of DNA-templated transcription"/>
    <property type="evidence" value="ECO:0007669"/>
    <property type="project" value="InterPro"/>
</dbReference>
<feature type="region of interest" description="Disordered" evidence="10">
    <location>
        <begin position="498"/>
        <end position="520"/>
    </location>
</feature>
<dbReference type="FunFam" id="1.10.287.130:FF:000001">
    <property type="entry name" value="Two-component sensor histidine kinase"/>
    <property type="match status" value="1"/>
</dbReference>
<evidence type="ECO:0000256" key="4">
    <source>
        <dbReference type="ARBA" id="ARBA00022679"/>
    </source>
</evidence>
<dbReference type="InterPro" id="IPR036890">
    <property type="entry name" value="HATPase_C_sf"/>
</dbReference>
<dbReference type="InterPro" id="IPR003594">
    <property type="entry name" value="HATPase_dom"/>
</dbReference>
<dbReference type="SMART" id="SM00086">
    <property type="entry name" value="PAC"/>
    <property type="match status" value="2"/>
</dbReference>
<dbReference type="InterPro" id="IPR022642">
    <property type="entry name" value="CheR_C"/>
</dbReference>
<dbReference type="InterPro" id="IPR000700">
    <property type="entry name" value="PAS-assoc_C"/>
</dbReference>
<dbReference type="PANTHER" id="PTHR24422:SF27">
    <property type="entry name" value="PROTEIN-GLUTAMATE O-METHYLTRANSFERASE"/>
    <property type="match status" value="1"/>
</dbReference>
<dbReference type="GO" id="GO:0006935">
    <property type="term" value="P:chemotaxis"/>
    <property type="evidence" value="ECO:0007669"/>
    <property type="project" value="UniProtKB-UniRule"/>
</dbReference>
<dbReference type="InterPro" id="IPR036097">
    <property type="entry name" value="HisK_dim/P_sf"/>
</dbReference>
<evidence type="ECO:0000256" key="3">
    <source>
        <dbReference type="ARBA" id="ARBA00022553"/>
    </source>
</evidence>
<feature type="domain" description="Histidine kinase" evidence="11">
    <location>
        <begin position="1254"/>
        <end position="1476"/>
    </location>
</feature>
<dbReference type="InterPro" id="IPR000673">
    <property type="entry name" value="Sig_transdc_resp-reg_Me-estase"/>
</dbReference>
<proteinExistence type="predicted"/>
<keyword evidence="8" id="KW-0145">Chemotaxis</keyword>
<dbReference type="SMART" id="SM00387">
    <property type="entry name" value="HATPase_c"/>
    <property type="match status" value="1"/>
</dbReference>
<dbReference type="OrthoDB" id="9816309at2"/>
<dbReference type="PROSITE" id="PS50123">
    <property type="entry name" value="CHER"/>
    <property type="match status" value="1"/>
</dbReference>
<dbReference type="Pfam" id="PF08447">
    <property type="entry name" value="PAS_3"/>
    <property type="match status" value="1"/>
</dbReference>
<dbReference type="FunFam" id="3.30.565.10:FF:000006">
    <property type="entry name" value="Sensor histidine kinase WalK"/>
    <property type="match status" value="1"/>
</dbReference>
<dbReference type="SUPFAM" id="SSF52738">
    <property type="entry name" value="Methylesterase CheB, C-terminal domain"/>
    <property type="match status" value="1"/>
</dbReference>
<dbReference type="InterPro" id="IPR013655">
    <property type="entry name" value="PAS_fold_3"/>
</dbReference>
<dbReference type="PROSITE" id="PS50112">
    <property type="entry name" value="PAS"/>
    <property type="match status" value="1"/>
</dbReference>
<dbReference type="InterPro" id="IPR013767">
    <property type="entry name" value="PAS_fold"/>
</dbReference>
<protein>
    <recommendedName>
        <fullName evidence="2">histidine kinase</fullName>
        <ecNumber evidence="2">2.7.13.3</ecNumber>
    </recommendedName>
</protein>
<dbReference type="EC" id="2.7.13.3" evidence="2"/>
<evidence type="ECO:0000256" key="10">
    <source>
        <dbReference type="SAM" id="MobiDB-lite"/>
    </source>
</evidence>
<feature type="compositionally biased region" description="Basic and acidic residues" evidence="10">
    <location>
        <begin position="501"/>
        <end position="520"/>
    </location>
</feature>
<dbReference type="GO" id="GO:0005737">
    <property type="term" value="C:cytoplasm"/>
    <property type="evidence" value="ECO:0007669"/>
    <property type="project" value="InterPro"/>
</dbReference>
<dbReference type="Pfam" id="PF08448">
    <property type="entry name" value="PAS_4"/>
    <property type="match status" value="1"/>
</dbReference>
<evidence type="ECO:0000256" key="5">
    <source>
        <dbReference type="ARBA" id="ARBA00022777"/>
    </source>
</evidence>
<keyword evidence="5" id="KW-0418">Kinase</keyword>
<dbReference type="EMBL" id="VORT01000006">
    <property type="protein sequence ID" value="TXD72922.1"/>
    <property type="molecule type" value="Genomic_DNA"/>
</dbReference>
<dbReference type="GO" id="GO:0008757">
    <property type="term" value="F:S-adenosylmethionine-dependent methyltransferase activity"/>
    <property type="evidence" value="ECO:0007669"/>
    <property type="project" value="InterPro"/>
</dbReference>
<dbReference type="Pfam" id="PF03705">
    <property type="entry name" value="CheR_N"/>
    <property type="match status" value="1"/>
</dbReference>
<dbReference type="InterPro" id="IPR022641">
    <property type="entry name" value="CheR_N"/>
</dbReference>
<dbReference type="PANTHER" id="PTHR24422">
    <property type="entry name" value="CHEMOTAXIS PROTEIN METHYLTRANSFERASE"/>
    <property type="match status" value="1"/>
</dbReference>
<sequence length="1484" mass="169177">MGKPIEKLIKSANNFPVVGIGASAGGLAAFKKLVGAIPEYSGMAYVLVQHLDPNHESVLSDLLQKVTKVPVLEIADDIKVEPDHIYIIPSNKMLLANDGVLKLSPRPGPEKNKLNLPIDLFFSSLAAVHQSHSLGVVLSGTGADGTAGLKAIKEVGGITFAQDQQSAEWDDMPRNAVDSGAVDFILKPEEIPAKILELVSALDRNGFEKEDISHQEEEVFRKILSLLRIRKSTDFTYYKQTTIRRRILRRMALNKIKKTATYLTYLRENKDEQDLLYQDLLIPVTTFFRDADVFDTLCERIIPMLQQKKSNESLRLWSVGCSTGQEAYSLLICLKEYLNGNQVLTGDSATKTGIKIQLFATDISEPAIAKARKGIYTTSELENVSPKRLKEFFTKTKTGYQINKEIREMCVFALHNFLSDPPFGNMDIISCRNVLIYMQPYLQKKALATFHYSLNESGYLLLGKSEANNSLPEQYSPVNKKDKLFMRKNSATSVIKSSTRYSEKRLHTNEESEPETEKKRTDFKKIADELLLSRFTPASVVVNEAMDIILFNGNTNSYLGQQSGKPSHNLFKMAKGSLAIELRNIIHKVKTEGTSVTKENVPFVENDIRQLICLEAVPLPNVVEPHYLVLFHRQLAAQEDLTLNKKDSEKDEKDLRIRQLENELEQTLEDMRSITEDQEAANEELQSANEELLSGGEELQSLNEELETSKEELQSTNEEITVINHELINLNELVTEERNYAESIVETIHEPLLVLDKNLKVSAANNSYYKTFHTKEKETEGKLIYELGNKQWDIPELRRQLETILPKKNSFEDFEVVHTFEHIGERSMCLNATEIKREDRSKNLILLAIKDITVQKLHWKRKQELLEKFKNLVMQAPVAIMFLKGKNYKVELANDLFLQLVEKGKNFVGKPIFEALPELKEHGLKKLLYNSLKSGEPYYGNEMEVKMGREKKAEPGFYNFVCQPMRDQDNIITGIMVIVNEVTEQVLARKMVEESAHRYNEMIHSSPSLIAIFVGEDLVISTANDAILEAWGKDKSAIGKPLMDAIPELEGQGFDKHLLDVLKTGKAYHAHEMPMNLIRNGKMEMPYFDFVYQAQRDLDGKIEGVAVISTEVTIQAELHKKLKLSEARFHQMTDLVPDMIINATVDGELFYFNNVWTDFSGLTMKKIKKEGWGRLMHPEELPTVEHNWMNAVKTGNDFEMEFRLLDRNGDFKWHISRANPVKDETGKIIMWVGASTEIQKLKDEEKRKEDFLKMVSHELKTPITSIKGYTQLLLSMLKSMAQDNIGTVPLIPSLERIDSQVSRLTRLISEMLDLSRMEESKLELQQETFSINEFVENCVNDIKYTNDEYKIKITHEDTFSVNGDKDRINQVLINFITNAIKYSPIDKNILVRIYKVDEENGAVSIKDKGIGIDKKDHEHLFKKFYRVSGKDETNFSGFGIGLFLAKEIIERHNGYVDVKSKKGKGSEFIFTLPIIAENNHKKKK</sequence>
<evidence type="ECO:0000259" key="12">
    <source>
        <dbReference type="PROSITE" id="PS50112"/>
    </source>
</evidence>
<dbReference type="GO" id="GO:0000156">
    <property type="term" value="F:phosphorelay response regulator activity"/>
    <property type="evidence" value="ECO:0007669"/>
    <property type="project" value="InterPro"/>
</dbReference>
<dbReference type="RefSeq" id="WP_111844289.1">
    <property type="nucleotide sequence ID" value="NZ_UEGI01000005.1"/>
</dbReference>
<dbReference type="PRINTS" id="PR00996">
    <property type="entry name" value="CHERMTFRASE"/>
</dbReference>
<dbReference type="CDD" id="cd00082">
    <property type="entry name" value="HisKA"/>
    <property type="match status" value="1"/>
</dbReference>
<feature type="active site" evidence="8">
    <location>
        <position position="50"/>
    </location>
</feature>
<dbReference type="Pfam" id="PF01739">
    <property type="entry name" value="CheR"/>
    <property type="match status" value="1"/>
</dbReference>
<keyword evidence="17" id="KW-1185">Reference proteome</keyword>
<dbReference type="InterPro" id="IPR001610">
    <property type="entry name" value="PAC"/>
</dbReference>
<dbReference type="Gene3D" id="3.40.50.180">
    <property type="entry name" value="Methylesterase CheB, C-terminal domain"/>
    <property type="match status" value="1"/>
</dbReference>
<keyword evidence="7" id="KW-0472">Membrane</keyword>
<dbReference type="Gene3D" id="3.30.565.10">
    <property type="entry name" value="Histidine kinase-like ATPase, C-terminal domain"/>
    <property type="match status" value="1"/>
</dbReference>
<dbReference type="Gene3D" id="3.40.50.150">
    <property type="entry name" value="Vaccinia Virus protein VP39"/>
    <property type="match status" value="1"/>
</dbReference>
<dbReference type="SMART" id="SM00091">
    <property type="entry name" value="PAS"/>
    <property type="match status" value="4"/>
</dbReference>
<evidence type="ECO:0000256" key="1">
    <source>
        <dbReference type="ARBA" id="ARBA00000085"/>
    </source>
</evidence>
<evidence type="ECO:0000259" key="11">
    <source>
        <dbReference type="PROSITE" id="PS50109"/>
    </source>
</evidence>
<dbReference type="InterPro" id="IPR013656">
    <property type="entry name" value="PAS_4"/>
</dbReference>
<dbReference type="PROSITE" id="PS50113">
    <property type="entry name" value="PAC"/>
    <property type="match status" value="2"/>
</dbReference>
<dbReference type="PROSITE" id="PS50109">
    <property type="entry name" value="HIS_KIN"/>
    <property type="match status" value="1"/>
</dbReference>
<dbReference type="Pfam" id="PF13426">
    <property type="entry name" value="PAS_9"/>
    <property type="match status" value="1"/>
</dbReference>
<accession>A0A5C6YZR7</accession>
<feature type="domain" description="CheB-type methylesterase" evidence="14">
    <location>
        <begin position="11"/>
        <end position="202"/>
    </location>
</feature>
<dbReference type="NCBIfam" id="TIGR00229">
    <property type="entry name" value="sensory_box"/>
    <property type="match status" value="1"/>
</dbReference>
<dbReference type="Gene3D" id="3.30.450.20">
    <property type="entry name" value="PAS domain"/>
    <property type="match status" value="4"/>
</dbReference>
<dbReference type="InterPro" id="IPR035909">
    <property type="entry name" value="CheB_C"/>
</dbReference>
<dbReference type="InterPro" id="IPR050903">
    <property type="entry name" value="Bact_Chemotaxis_MeTrfase"/>
</dbReference>
<keyword evidence="4" id="KW-0808">Transferase</keyword>
<comment type="caution">
    <text evidence="16">The sequence shown here is derived from an EMBL/GenBank/DDBJ whole genome shotgun (WGS) entry which is preliminary data.</text>
</comment>
<dbReference type="GO" id="GO:0008984">
    <property type="term" value="F:protein-glutamate methylesterase activity"/>
    <property type="evidence" value="ECO:0007669"/>
    <property type="project" value="InterPro"/>
</dbReference>
<dbReference type="CDD" id="cd16434">
    <property type="entry name" value="CheB-CheR_fusion"/>
    <property type="match status" value="1"/>
</dbReference>
<dbReference type="InterPro" id="IPR029063">
    <property type="entry name" value="SAM-dependent_MTases_sf"/>
</dbReference>
<organism evidence="16 17">
    <name type="scientific">Aequorivita antarctica</name>
    <dbReference type="NCBI Taxonomy" id="153266"/>
    <lineage>
        <taxon>Bacteria</taxon>
        <taxon>Pseudomonadati</taxon>
        <taxon>Bacteroidota</taxon>
        <taxon>Flavobacteriia</taxon>
        <taxon>Flavobacteriales</taxon>
        <taxon>Flavobacteriaceae</taxon>
        <taxon>Aequorivita</taxon>
    </lineage>
</organism>
<dbReference type="PROSITE" id="PS50122">
    <property type="entry name" value="CHEB"/>
    <property type="match status" value="1"/>
</dbReference>
<evidence type="ECO:0000313" key="16">
    <source>
        <dbReference type="EMBL" id="TXD72922.1"/>
    </source>
</evidence>
<dbReference type="SMART" id="SM00388">
    <property type="entry name" value="HisKA"/>
    <property type="match status" value="1"/>
</dbReference>
<dbReference type="Proteomes" id="UP000321497">
    <property type="component" value="Unassembled WGS sequence"/>
</dbReference>
<dbReference type="InterPro" id="IPR000014">
    <property type="entry name" value="PAS"/>
</dbReference>
<evidence type="ECO:0000256" key="2">
    <source>
        <dbReference type="ARBA" id="ARBA00012438"/>
    </source>
</evidence>
<evidence type="ECO:0000256" key="6">
    <source>
        <dbReference type="ARBA" id="ARBA00023012"/>
    </source>
</evidence>
<dbReference type="SUPFAM" id="SSF47384">
    <property type="entry name" value="Homodimeric domain of signal transducing histidine kinase"/>
    <property type="match status" value="1"/>
</dbReference>
<feature type="domain" description="PAC" evidence="13">
    <location>
        <begin position="941"/>
        <end position="994"/>
    </location>
</feature>
<reference evidence="16 17" key="1">
    <citation type="submission" date="2019-08" db="EMBL/GenBank/DDBJ databases">
        <title>Genome of Aequorivita antarctica SW49 (type strain).</title>
        <authorList>
            <person name="Bowman J.P."/>
        </authorList>
    </citation>
    <scope>NUCLEOTIDE SEQUENCE [LARGE SCALE GENOMIC DNA]</scope>
    <source>
        <strain evidence="16 17">SW49</strain>
    </source>
</reference>
<feature type="domain" description="PAS" evidence="12">
    <location>
        <begin position="1125"/>
        <end position="1195"/>
    </location>
</feature>
<evidence type="ECO:0000256" key="9">
    <source>
        <dbReference type="SAM" id="Coils"/>
    </source>
</evidence>
<gene>
    <name evidence="16" type="ORF">ESU54_09725</name>
</gene>
<evidence type="ECO:0000259" key="13">
    <source>
        <dbReference type="PROSITE" id="PS50113"/>
    </source>
</evidence>
<dbReference type="CDD" id="cd00130">
    <property type="entry name" value="PAS"/>
    <property type="match status" value="2"/>
</dbReference>
<evidence type="ECO:0000259" key="15">
    <source>
        <dbReference type="PROSITE" id="PS50123"/>
    </source>
</evidence>
<keyword evidence="9" id="KW-0175">Coiled coil</keyword>
<feature type="active site" evidence="8">
    <location>
        <position position="144"/>
    </location>
</feature>
<dbReference type="Pfam" id="PF02518">
    <property type="entry name" value="HATPase_c"/>
    <property type="match status" value="1"/>
</dbReference>
<feature type="active site" evidence="8">
    <location>
        <position position="23"/>
    </location>
</feature>
<dbReference type="SUPFAM" id="SSF47757">
    <property type="entry name" value="Chemotaxis receptor methyltransferase CheR, N-terminal domain"/>
    <property type="match status" value="1"/>
</dbReference>